<feature type="transmembrane region" description="Helical" evidence="1">
    <location>
        <begin position="143"/>
        <end position="164"/>
    </location>
</feature>
<feature type="transmembrane region" description="Helical" evidence="1">
    <location>
        <begin position="247"/>
        <end position="267"/>
    </location>
</feature>
<feature type="transmembrane region" description="Helical" evidence="1">
    <location>
        <begin position="53"/>
        <end position="75"/>
    </location>
</feature>
<feature type="domain" description="DUF418" evidence="2">
    <location>
        <begin position="225"/>
        <end position="385"/>
    </location>
</feature>
<sequence length="399" mass="42922">MPATAPARITDVDALRGFALLGILVVNSCAFGSVYYGTGLVDPAFTAPQDTAVRFLVTFLFEAKFYLLFSFLFGYSVTLQMRSAEQADEQLMPRMLRRQLGLWVIGLAHAVLLFHGDILTTYAVLGLALLGLRRRPEPRLLTLAGRLIIVTAAAWGLVGLLQLLNGEGLDTAAALATVRGAELDYRGSVATVISRNLRQLPETAVVIVLAQAPCALAMFLIGFVAGRRRLLERDQNRRPLETRLLRLGATVGLPGALFCAGTATFLVGSGWEVLGLAVGLASAPFLTGAYVAALLRIFQTRGGTKIAAVLAPAGRMALTNYLLQSLACAVLFTAYGFRLVGQVPPWAVAAITVALFSTQIALSAAWLRHFAYGPVEWLLRALTVGAWPTWRRRQPSVAV</sequence>
<proteinExistence type="predicted"/>
<dbReference type="RefSeq" id="WP_283740041.1">
    <property type="nucleotide sequence ID" value="NZ_JASJEV010000003.1"/>
</dbReference>
<accession>A0ABT7AFC2</accession>
<evidence type="ECO:0000259" key="2">
    <source>
        <dbReference type="Pfam" id="PF04235"/>
    </source>
</evidence>
<protein>
    <submittedName>
        <fullName evidence="3">DUF418 domain-containing protein</fullName>
    </submittedName>
</protein>
<dbReference type="InterPro" id="IPR052529">
    <property type="entry name" value="Bact_Transport_Assoc"/>
</dbReference>
<feature type="transmembrane region" description="Helical" evidence="1">
    <location>
        <begin position="346"/>
        <end position="367"/>
    </location>
</feature>
<feature type="transmembrane region" description="Helical" evidence="1">
    <location>
        <begin position="18"/>
        <end position="41"/>
    </location>
</feature>
<keyword evidence="1" id="KW-0472">Membrane</keyword>
<name>A0ABT7AFC2_9HYPH</name>
<keyword evidence="4" id="KW-1185">Reference proteome</keyword>
<organism evidence="3 4">
    <name type="scientific">Chelatococcus albus</name>
    <dbReference type="NCBI Taxonomy" id="3047466"/>
    <lineage>
        <taxon>Bacteria</taxon>
        <taxon>Pseudomonadati</taxon>
        <taxon>Pseudomonadota</taxon>
        <taxon>Alphaproteobacteria</taxon>
        <taxon>Hyphomicrobiales</taxon>
        <taxon>Chelatococcaceae</taxon>
        <taxon>Chelatococcus</taxon>
    </lineage>
</organism>
<feature type="transmembrane region" description="Helical" evidence="1">
    <location>
        <begin position="273"/>
        <end position="298"/>
    </location>
</feature>
<dbReference type="InterPro" id="IPR007349">
    <property type="entry name" value="DUF418"/>
</dbReference>
<feature type="transmembrane region" description="Helical" evidence="1">
    <location>
        <begin position="204"/>
        <end position="226"/>
    </location>
</feature>
<feature type="transmembrane region" description="Helical" evidence="1">
    <location>
        <begin position="100"/>
        <end position="131"/>
    </location>
</feature>
<keyword evidence="1" id="KW-1133">Transmembrane helix</keyword>
<dbReference type="EMBL" id="JASJEV010000003">
    <property type="protein sequence ID" value="MDJ1158060.1"/>
    <property type="molecule type" value="Genomic_DNA"/>
</dbReference>
<feature type="transmembrane region" description="Helical" evidence="1">
    <location>
        <begin position="318"/>
        <end position="340"/>
    </location>
</feature>
<evidence type="ECO:0000313" key="4">
    <source>
        <dbReference type="Proteomes" id="UP001321492"/>
    </source>
</evidence>
<evidence type="ECO:0000256" key="1">
    <source>
        <dbReference type="SAM" id="Phobius"/>
    </source>
</evidence>
<gene>
    <name evidence="3" type="ORF">QNA08_07410</name>
</gene>
<dbReference type="Pfam" id="PF04235">
    <property type="entry name" value="DUF418"/>
    <property type="match status" value="1"/>
</dbReference>
<reference evidence="3 4" key="1">
    <citation type="submission" date="2023-05" db="EMBL/GenBank/DDBJ databases">
        <title>Chelatococcus sp. nov., a moderately thermophilic bacterium isolated from hot spring microbial mat.</title>
        <authorList>
            <person name="Hu C.-J."/>
            <person name="Li W.-J."/>
        </authorList>
    </citation>
    <scope>NUCLEOTIDE SEQUENCE [LARGE SCALE GENOMIC DNA]</scope>
    <source>
        <strain evidence="3 4">SYSU G07232</strain>
    </source>
</reference>
<dbReference type="PANTHER" id="PTHR30590:SF2">
    <property type="entry name" value="INNER MEMBRANE PROTEIN"/>
    <property type="match status" value="1"/>
</dbReference>
<comment type="caution">
    <text evidence="3">The sequence shown here is derived from an EMBL/GenBank/DDBJ whole genome shotgun (WGS) entry which is preliminary data.</text>
</comment>
<dbReference type="PANTHER" id="PTHR30590">
    <property type="entry name" value="INNER MEMBRANE PROTEIN"/>
    <property type="match status" value="1"/>
</dbReference>
<dbReference type="Proteomes" id="UP001321492">
    <property type="component" value="Unassembled WGS sequence"/>
</dbReference>
<keyword evidence="1" id="KW-0812">Transmembrane</keyword>
<evidence type="ECO:0000313" key="3">
    <source>
        <dbReference type="EMBL" id="MDJ1158060.1"/>
    </source>
</evidence>